<evidence type="ECO:0000313" key="3">
    <source>
        <dbReference type="EMBL" id="PIN08970.1"/>
    </source>
</evidence>
<reference evidence="4" key="1">
    <citation type="journal article" date="2018" name="Gigascience">
        <title>Genome assembly of the Pink Ipe (Handroanthus impetiginosus, Bignoniaceae), a highly valued, ecologically keystone Neotropical timber forest tree.</title>
        <authorList>
            <person name="Silva-Junior O.B."/>
            <person name="Grattapaglia D."/>
            <person name="Novaes E."/>
            <person name="Collevatti R.G."/>
        </authorList>
    </citation>
    <scope>NUCLEOTIDE SEQUENCE [LARGE SCALE GENOMIC DNA]</scope>
    <source>
        <strain evidence="4">cv. UFG-1</strain>
    </source>
</reference>
<dbReference type="AlphaFoldDB" id="A0A2G9GVD0"/>
<comment type="caution">
    <text evidence="3">The sequence shown here is derived from an EMBL/GenBank/DDBJ whole genome shotgun (WGS) entry which is preliminary data.</text>
</comment>
<name>A0A2G9GVD0_9LAMI</name>
<dbReference type="Gene3D" id="1.10.110.10">
    <property type="entry name" value="Plant lipid-transfer and hydrophobic proteins"/>
    <property type="match status" value="1"/>
</dbReference>
<dbReference type="SUPFAM" id="SSF47699">
    <property type="entry name" value="Bifunctional inhibitor/lipid-transfer protein/seed storage 2S albumin"/>
    <property type="match status" value="1"/>
</dbReference>
<dbReference type="Pfam" id="PF00234">
    <property type="entry name" value="Tryp_alpha_amyl"/>
    <property type="match status" value="1"/>
</dbReference>
<gene>
    <name evidence="3" type="ORF">CDL12_18446</name>
</gene>
<sequence length="115" mass="11993">MADFLRVLFLMSLLVIAALQCANGAGVCGRSSPDKEAVHLAPCAAAAKDKRAPVPASCCSQIKRIGHNPACLCAVLFSRTAKASGAKPQVAITIPKRCGFAHRPVGYKCGPYTLP</sequence>
<dbReference type="InterPro" id="IPR036312">
    <property type="entry name" value="Bifun_inhib/LTP/seed_sf"/>
</dbReference>
<feature type="signal peptide" evidence="1">
    <location>
        <begin position="1"/>
        <end position="24"/>
    </location>
</feature>
<protein>
    <recommendedName>
        <fullName evidence="2">Bifunctional inhibitor/plant lipid transfer protein/seed storage helical domain-containing protein</fullName>
    </recommendedName>
</protein>
<dbReference type="InterPro" id="IPR016140">
    <property type="entry name" value="Bifunc_inhib/LTP/seed_store"/>
</dbReference>
<keyword evidence="1" id="KW-0732">Signal</keyword>
<dbReference type="EMBL" id="NKXS01003652">
    <property type="protein sequence ID" value="PIN08970.1"/>
    <property type="molecule type" value="Genomic_DNA"/>
</dbReference>
<feature type="domain" description="Bifunctional inhibitor/plant lipid transfer protein/seed storage helical" evidence="2">
    <location>
        <begin position="28"/>
        <end position="109"/>
    </location>
</feature>
<proteinExistence type="predicted"/>
<dbReference type="OrthoDB" id="678526at2759"/>
<dbReference type="CDD" id="cd00010">
    <property type="entry name" value="AAI_LTSS"/>
    <property type="match status" value="1"/>
</dbReference>
<keyword evidence="4" id="KW-1185">Reference proteome</keyword>
<feature type="chain" id="PRO_5013809226" description="Bifunctional inhibitor/plant lipid transfer protein/seed storage helical domain-containing protein" evidence="1">
    <location>
        <begin position="25"/>
        <end position="115"/>
    </location>
</feature>
<accession>A0A2G9GVD0</accession>
<organism evidence="3 4">
    <name type="scientific">Handroanthus impetiginosus</name>
    <dbReference type="NCBI Taxonomy" id="429701"/>
    <lineage>
        <taxon>Eukaryota</taxon>
        <taxon>Viridiplantae</taxon>
        <taxon>Streptophyta</taxon>
        <taxon>Embryophyta</taxon>
        <taxon>Tracheophyta</taxon>
        <taxon>Spermatophyta</taxon>
        <taxon>Magnoliopsida</taxon>
        <taxon>eudicotyledons</taxon>
        <taxon>Gunneridae</taxon>
        <taxon>Pentapetalae</taxon>
        <taxon>asterids</taxon>
        <taxon>lamiids</taxon>
        <taxon>Lamiales</taxon>
        <taxon>Bignoniaceae</taxon>
        <taxon>Crescentiina</taxon>
        <taxon>Tabebuia alliance</taxon>
        <taxon>Handroanthus</taxon>
    </lineage>
</organism>
<evidence type="ECO:0000256" key="1">
    <source>
        <dbReference type="SAM" id="SignalP"/>
    </source>
</evidence>
<dbReference type="InterPro" id="IPR039265">
    <property type="entry name" value="DIR1-like"/>
</dbReference>
<dbReference type="PANTHER" id="PTHR33122">
    <property type="entry name" value="LIPID BINDING PROTEIN-RELATED"/>
    <property type="match status" value="1"/>
</dbReference>
<evidence type="ECO:0000313" key="4">
    <source>
        <dbReference type="Proteomes" id="UP000231279"/>
    </source>
</evidence>
<dbReference type="PANTHER" id="PTHR33122:SF4">
    <property type="entry name" value="OS04G0415800 PROTEIN"/>
    <property type="match status" value="1"/>
</dbReference>
<dbReference type="STRING" id="429701.A0A2G9GVD0"/>
<dbReference type="GO" id="GO:0009627">
    <property type="term" value="P:systemic acquired resistance"/>
    <property type="evidence" value="ECO:0007669"/>
    <property type="project" value="InterPro"/>
</dbReference>
<dbReference type="Proteomes" id="UP000231279">
    <property type="component" value="Unassembled WGS sequence"/>
</dbReference>
<dbReference type="SMART" id="SM00499">
    <property type="entry name" value="AAI"/>
    <property type="match status" value="1"/>
</dbReference>
<evidence type="ECO:0000259" key="2">
    <source>
        <dbReference type="SMART" id="SM00499"/>
    </source>
</evidence>
<dbReference type="GO" id="GO:0005504">
    <property type="term" value="F:fatty acid binding"/>
    <property type="evidence" value="ECO:0007669"/>
    <property type="project" value="InterPro"/>
</dbReference>